<dbReference type="RefSeq" id="WP_344824835.1">
    <property type="nucleotide sequence ID" value="NZ_BAAAUV010000004.1"/>
</dbReference>
<accession>A0ABP6Q7X7</accession>
<feature type="DNA-binding region" description="H-T-H motif" evidence="5">
    <location>
        <begin position="35"/>
        <end position="54"/>
    </location>
</feature>
<dbReference type="Pfam" id="PF17932">
    <property type="entry name" value="TetR_C_24"/>
    <property type="match status" value="1"/>
</dbReference>
<reference evidence="8" key="1">
    <citation type="journal article" date="2019" name="Int. J. Syst. Evol. Microbiol.">
        <title>The Global Catalogue of Microorganisms (GCM) 10K type strain sequencing project: providing services to taxonomists for standard genome sequencing and annotation.</title>
        <authorList>
            <consortium name="The Broad Institute Genomics Platform"/>
            <consortium name="The Broad Institute Genome Sequencing Center for Infectious Disease"/>
            <person name="Wu L."/>
            <person name="Ma J."/>
        </authorList>
    </citation>
    <scope>NUCLEOTIDE SEQUENCE [LARGE SCALE GENOMIC DNA]</scope>
    <source>
        <strain evidence="8">JCM 9377</strain>
    </source>
</reference>
<dbReference type="PRINTS" id="PR00455">
    <property type="entry name" value="HTHTETR"/>
</dbReference>
<evidence type="ECO:0000256" key="1">
    <source>
        <dbReference type="ARBA" id="ARBA00022491"/>
    </source>
</evidence>
<gene>
    <name evidence="7" type="ORF">GCM10010468_18830</name>
</gene>
<feature type="domain" description="HTH tetR-type" evidence="6">
    <location>
        <begin position="12"/>
        <end position="72"/>
    </location>
</feature>
<keyword evidence="2" id="KW-0805">Transcription regulation</keyword>
<dbReference type="EMBL" id="BAAAUV010000004">
    <property type="protein sequence ID" value="GAA3204347.1"/>
    <property type="molecule type" value="Genomic_DNA"/>
</dbReference>
<dbReference type="PROSITE" id="PS50977">
    <property type="entry name" value="HTH_TETR_2"/>
    <property type="match status" value="1"/>
</dbReference>
<dbReference type="Proteomes" id="UP001501237">
    <property type="component" value="Unassembled WGS sequence"/>
</dbReference>
<dbReference type="PANTHER" id="PTHR30055">
    <property type="entry name" value="HTH-TYPE TRANSCRIPTIONAL REGULATOR RUTR"/>
    <property type="match status" value="1"/>
</dbReference>
<evidence type="ECO:0000256" key="3">
    <source>
        <dbReference type="ARBA" id="ARBA00023125"/>
    </source>
</evidence>
<keyword evidence="1" id="KW-0678">Repressor</keyword>
<dbReference type="Pfam" id="PF00440">
    <property type="entry name" value="TetR_N"/>
    <property type="match status" value="1"/>
</dbReference>
<keyword evidence="3 5" id="KW-0238">DNA-binding</keyword>
<organism evidence="7 8">
    <name type="scientific">Actinocorallia longicatena</name>
    <dbReference type="NCBI Taxonomy" id="111803"/>
    <lineage>
        <taxon>Bacteria</taxon>
        <taxon>Bacillati</taxon>
        <taxon>Actinomycetota</taxon>
        <taxon>Actinomycetes</taxon>
        <taxon>Streptosporangiales</taxon>
        <taxon>Thermomonosporaceae</taxon>
        <taxon>Actinocorallia</taxon>
    </lineage>
</organism>
<dbReference type="InterPro" id="IPR009057">
    <property type="entry name" value="Homeodomain-like_sf"/>
</dbReference>
<proteinExistence type="predicted"/>
<dbReference type="InterPro" id="IPR036271">
    <property type="entry name" value="Tet_transcr_reg_TetR-rel_C_sf"/>
</dbReference>
<evidence type="ECO:0000313" key="7">
    <source>
        <dbReference type="EMBL" id="GAA3204347.1"/>
    </source>
</evidence>
<comment type="caution">
    <text evidence="7">The sequence shown here is derived from an EMBL/GenBank/DDBJ whole genome shotgun (WGS) entry which is preliminary data.</text>
</comment>
<dbReference type="Gene3D" id="1.10.357.10">
    <property type="entry name" value="Tetracycline Repressor, domain 2"/>
    <property type="match status" value="1"/>
</dbReference>
<evidence type="ECO:0000256" key="2">
    <source>
        <dbReference type="ARBA" id="ARBA00023015"/>
    </source>
</evidence>
<dbReference type="InterPro" id="IPR041490">
    <property type="entry name" value="KstR2_TetR_C"/>
</dbReference>
<evidence type="ECO:0000313" key="8">
    <source>
        <dbReference type="Proteomes" id="UP001501237"/>
    </source>
</evidence>
<keyword evidence="8" id="KW-1185">Reference proteome</keyword>
<dbReference type="Gene3D" id="1.10.10.60">
    <property type="entry name" value="Homeodomain-like"/>
    <property type="match status" value="1"/>
</dbReference>
<dbReference type="InterPro" id="IPR050109">
    <property type="entry name" value="HTH-type_TetR-like_transc_reg"/>
</dbReference>
<evidence type="ECO:0000256" key="4">
    <source>
        <dbReference type="ARBA" id="ARBA00023163"/>
    </source>
</evidence>
<evidence type="ECO:0000259" key="6">
    <source>
        <dbReference type="PROSITE" id="PS50977"/>
    </source>
</evidence>
<keyword evidence="4" id="KW-0804">Transcription</keyword>
<sequence length="237" mass="26275">MPQPPGHGPGYETKRWEIVDLAAGLFARKGYAATGINEIGEAAGLSKGALYYYIGSKENLLVEIQGRVMLPLLGTARRITALDADPLLRLRLLSESLLSMIMRRLEYIWVYEHDYRQLGEENRLRLKQQRDEFEAIVTGLLEEAMELGLFRPMDARLAMLQFLNLHNHTYQWVRPGGAWDARLLAREYCATLFAGFATGGTAGGGSIGGLEERVLAFLEAHPELVLDPSDDLSGAAA</sequence>
<evidence type="ECO:0000256" key="5">
    <source>
        <dbReference type="PROSITE-ProRule" id="PRU00335"/>
    </source>
</evidence>
<dbReference type="PANTHER" id="PTHR30055:SF175">
    <property type="entry name" value="HTH-TYPE TRANSCRIPTIONAL REPRESSOR KSTR2"/>
    <property type="match status" value="1"/>
</dbReference>
<name>A0ABP6Q7X7_9ACTN</name>
<dbReference type="SUPFAM" id="SSF46689">
    <property type="entry name" value="Homeodomain-like"/>
    <property type="match status" value="1"/>
</dbReference>
<dbReference type="SUPFAM" id="SSF48498">
    <property type="entry name" value="Tetracyclin repressor-like, C-terminal domain"/>
    <property type="match status" value="1"/>
</dbReference>
<protein>
    <submittedName>
        <fullName evidence="7">TetR/AcrR family transcriptional regulator</fullName>
    </submittedName>
</protein>
<dbReference type="InterPro" id="IPR001647">
    <property type="entry name" value="HTH_TetR"/>
</dbReference>